<gene>
    <name evidence="1" type="ORF">PLOB_00016540</name>
</gene>
<protein>
    <submittedName>
        <fullName evidence="1">Uncharacterized protein</fullName>
    </submittedName>
</protein>
<proteinExistence type="predicted"/>
<feature type="non-terminal residue" evidence="1">
    <location>
        <position position="187"/>
    </location>
</feature>
<keyword evidence="2" id="KW-1185">Reference proteome</keyword>
<evidence type="ECO:0000313" key="1">
    <source>
        <dbReference type="EMBL" id="CAH3033472.1"/>
    </source>
</evidence>
<dbReference type="CDD" id="cd09275">
    <property type="entry name" value="RNase_HI_RT_DIRS1"/>
    <property type="match status" value="1"/>
</dbReference>
<dbReference type="Proteomes" id="UP001159405">
    <property type="component" value="Unassembled WGS sequence"/>
</dbReference>
<comment type="caution">
    <text evidence="1">The sequence shown here is derived from an EMBL/GenBank/DDBJ whole genome shotgun (WGS) entry which is preliminary data.</text>
</comment>
<sequence length="187" mass="20993">HISVRELKATFFALKSFPKKQSHKTFCLSIGNTTAVSYVKNKGGPRSTCLHVPGKLNTVADSESRVLNDSREWKVDLWRLDPEVLLSDALTINWTTFMGYAFSPFHFILAVLSKVSWDQADIILHETPSNRPREPPKYTSNVSPITLSRVSHFRGQYQAMGLSNDVTEILLAAAHPSTQKTYKSAWG</sequence>
<name>A0ABN8MUE7_9CNID</name>
<reference evidence="1 2" key="1">
    <citation type="submission" date="2022-05" db="EMBL/GenBank/DDBJ databases">
        <authorList>
            <consortium name="Genoscope - CEA"/>
            <person name="William W."/>
        </authorList>
    </citation>
    <scope>NUCLEOTIDE SEQUENCE [LARGE SCALE GENOMIC DNA]</scope>
</reference>
<feature type="non-terminal residue" evidence="1">
    <location>
        <position position="1"/>
    </location>
</feature>
<dbReference type="EMBL" id="CALNXK010000002">
    <property type="protein sequence ID" value="CAH3033472.1"/>
    <property type="molecule type" value="Genomic_DNA"/>
</dbReference>
<accession>A0ABN8MUE7</accession>
<organism evidence="1 2">
    <name type="scientific">Porites lobata</name>
    <dbReference type="NCBI Taxonomy" id="104759"/>
    <lineage>
        <taxon>Eukaryota</taxon>
        <taxon>Metazoa</taxon>
        <taxon>Cnidaria</taxon>
        <taxon>Anthozoa</taxon>
        <taxon>Hexacorallia</taxon>
        <taxon>Scleractinia</taxon>
        <taxon>Fungiina</taxon>
        <taxon>Poritidae</taxon>
        <taxon>Porites</taxon>
    </lineage>
</organism>
<evidence type="ECO:0000313" key="2">
    <source>
        <dbReference type="Proteomes" id="UP001159405"/>
    </source>
</evidence>